<name>A0A218VR88_PUNGR</name>
<gene>
    <name evidence="2" type="ORF">CDL15_Pgr026221</name>
</gene>
<evidence type="ECO:0000256" key="1">
    <source>
        <dbReference type="SAM" id="MobiDB-lite"/>
    </source>
</evidence>
<sequence>MGWVAEVDGPVHGAPRLGKENTTGGLFTKVGTTRLPRGDVAAGMDLASNHNASRCGEVKTHGWSTREGGHDSPVMRKCMVAVKQ</sequence>
<organism evidence="2 3">
    <name type="scientific">Punica granatum</name>
    <name type="common">Pomegranate</name>
    <dbReference type="NCBI Taxonomy" id="22663"/>
    <lineage>
        <taxon>Eukaryota</taxon>
        <taxon>Viridiplantae</taxon>
        <taxon>Streptophyta</taxon>
        <taxon>Embryophyta</taxon>
        <taxon>Tracheophyta</taxon>
        <taxon>Spermatophyta</taxon>
        <taxon>Magnoliopsida</taxon>
        <taxon>eudicotyledons</taxon>
        <taxon>Gunneridae</taxon>
        <taxon>Pentapetalae</taxon>
        <taxon>rosids</taxon>
        <taxon>malvids</taxon>
        <taxon>Myrtales</taxon>
        <taxon>Lythraceae</taxon>
        <taxon>Punica</taxon>
    </lineage>
</organism>
<dbReference type="Proteomes" id="UP000197138">
    <property type="component" value="Unassembled WGS sequence"/>
</dbReference>
<comment type="caution">
    <text evidence="2">The sequence shown here is derived from an EMBL/GenBank/DDBJ whole genome shotgun (WGS) entry which is preliminary data.</text>
</comment>
<evidence type="ECO:0000313" key="3">
    <source>
        <dbReference type="Proteomes" id="UP000197138"/>
    </source>
</evidence>
<feature type="region of interest" description="Disordered" evidence="1">
    <location>
        <begin position="1"/>
        <end position="30"/>
    </location>
</feature>
<evidence type="ECO:0000313" key="2">
    <source>
        <dbReference type="EMBL" id="OWM63047.1"/>
    </source>
</evidence>
<proteinExistence type="predicted"/>
<accession>A0A218VR88</accession>
<dbReference type="AlphaFoldDB" id="A0A218VR88"/>
<protein>
    <submittedName>
        <fullName evidence="2">Uncharacterized protein</fullName>
    </submittedName>
</protein>
<reference evidence="3" key="1">
    <citation type="journal article" date="2017" name="Plant J.">
        <title>The pomegranate (Punica granatum L.) genome and the genomics of punicalagin biosynthesis.</title>
        <authorList>
            <person name="Qin G."/>
            <person name="Xu C."/>
            <person name="Ming R."/>
            <person name="Tang H."/>
            <person name="Guyot R."/>
            <person name="Kramer E.M."/>
            <person name="Hu Y."/>
            <person name="Yi X."/>
            <person name="Qi Y."/>
            <person name="Xu X."/>
            <person name="Gao Z."/>
            <person name="Pan H."/>
            <person name="Jian J."/>
            <person name="Tian Y."/>
            <person name="Yue Z."/>
            <person name="Xu Y."/>
        </authorList>
    </citation>
    <scope>NUCLEOTIDE SEQUENCE [LARGE SCALE GENOMIC DNA]</scope>
    <source>
        <strain evidence="3">cv. Dabenzi</strain>
    </source>
</reference>
<dbReference type="EMBL" id="MTKT01006318">
    <property type="protein sequence ID" value="OWM63047.1"/>
    <property type="molecule type" value="Genomic_DNA"/>
</dbReference>